<protein>
    <submittedName>
        <fullName evidence="1">Uncharacterized protein</fullName>
    </submittedName>
</protein>
<gene>
    <name evidence="1" type="ORF">GCM10010989_14110</name>
</gene>
<keyword evidence="2" id="KW-1185">Reference proteome</keyword>
<dbReference type="Proteomes" id="UP000598997">
    <property type="component" value="Unassembled WGS sequence"/>
</dbReference>
<accession>A0A917DIG0</accession>
<dbReference type="AlphaFoldDB" id="A0A917DIG0"/>
<evidence type="ECO:0000313" key="2">
    <source>
        <dbReference type="Proteomes" id="UP000598997"/>
    </source>
</evidence>
<name>A0A917DIG0_9SPHN</name>
<organism evidence="1 2">
    <name type="scientific">Croceicoccus pelagius</name>
    <dbReference type="NCBI Taxonomy" id="1703341"/>
    <lineage>
        <taxon>Bacteria</taxon>
        <taxon>Pseudomonadati</taxon>
        <taxon>Pseudomonadota</taxon>
        <taxon>Alphaproteobacteria</taxon>
        <taxon>Sphingomonadales</taxon>
        <taxon>Erythrobacteraceae</taxon>
        <taxon>Croceicoccus</taxon>
    </lineage>
</organism>
<dbReference type="RefSeq" id="WP_156521820.1">
    <property type="nucleotide sequence ID" value="NZ_BMIO01000004.1"/>
</dbReference>
<proteinExistence type="predicted"/>
<dbReference type="EMBL" id="BMIO01000004">
    <property type="protein sequence ID" value="GGD41154.1"/>
    <property type="molecule type" value="Genomic_DNA"/>
</dbReference>
<comment type="caution">
    <text evidence="1">The sequence shown here is derived from an EMBL/GenBank/DDBJ whole genome shotgun (WGS) entry which is preliminary data.</text>
</comment>
<evidence type="ECO:0000313" key="1">
    <source>
        <dbReference type="EMBL" id="GGD41154.1"/>
    </source>
</evidence>
<reference evidence="1 2" key="1">
    <citation type="journal article" date="2014" name="Int. J. Syst. Evol. Microbiol.">
        <title>Complete genome sequence of Corynebacterium casei LMG S-19264T (=DSM 44701T), isolated from a smear-ripened cheese.</title>
        <authorList>
            <consortium name="US DOE Joint Genome Institute (JGI-PGF)"/>
            <person name="Walter F."/>
            <person name="Albersmeier A."/>
            <person name="Kalinowski J."/>
            <person name="Ruckert C."/>
        </authorList>
    </citation>
    <scope>NUCLEOTIDE SEQUENCE [LARGE SCALE GENOMIC DNA]</scope>
    <source>
        <strain evidence="1 2">CGMCC 1.15358</strain>
    </source>
</reference>
<dbReference type="OrthoDB" id="7432990at2"/>
<sequence length="126" mass="14641">MLAIGFVVCGLAVWFAVAFRDTRSQIATTKARRPNPSRDEFIEMMAWDCPEYVAVFLWETAMPYLAPHPDDDLLRDLPIDEDDWSMDWPRDFATQEGFHESNLPDWPKGWATTIRNYGRWLSMGPV</sequence>